<evidence type="ECO:0000256" key="7">
    <source>
        <dbReference type="PROSITE-ProRule" id="PRU00042"/>
    </source>
</evidence>
<comment type="caution">
    <text evidence="11">The sequence shown here is derived from an EMBL/GenBank/DDBJ whole genome shotgun (WGS) entry which is preliminary data.</text>
</comment>
<dbReference type="PANTHER" id="PTHR24394:SF44">
    <property type="entry name" value="ZINC FINGER PROTEIN 271-LIKE"/>
    <property type="match status" value="1"/>
</dbReference>
<evidence type="ECO:0000313" key="11">
    <source>
        <dbReference type="EMBL" id="KAK6730493.1"/>
    </source>
</evidence>
<dbReference type="PROSITE" id="PS50157">
    <property type="entry name" value="ZINC_FINGER_C2H2_2"/>
    <property type="match status" value="2"/>
</dbReference>
<comment type="subcellular location">
    <subcellularLocation>
        <location evidence="1">Nucleus</location>
    </subcellularLocation>
</comment>
<keyword evidence="8" id="KW-0175">Coiled coil</keyword>
<evidence type="ECO:0000259" key="10">
    <source>
        <dbReference type="PROSITE" id="PS50157"/>
    </source>
</evidence>
<evidence type="ECO:0000256" key="2">
    <source>
        <dbReference type="ARBA" id="ARBA00022723"/>
    </source>
</evidence>
<keyword evidence="3" id="KW-0677">Repeat</keyword>
<proteinExistence type="predicted"/>
<dbReference type="EMBL" id="JAVFWL010000001">
    <property type="protein sequence ID" value="KAK6730493.1"/>
    <property type="molecule type" value="Genomic_DNA"/>
</dbReference>
<dbReference type="PROSITE" id="PS00028">
    <property type="entry name" value="ZINC_FINGER_C2H2_1"/>
    <property type="match status" value="1"/>
</dbReference>
<protein>
    <recommendedName>
        <fullName evidence="10">C2H2-type domain-containing protein</fullName>
    </recommendedName>
</protein>
<keyword evidence="2" id="KW-0479">Metal-binding</keyword>
<dbReference type="InterPro" id="IPR036236">
    <property type="entry name" value="Znf_C2H2_sf"/>
</dbReference>
<keyword evidence="12" id="KW-1185">Reference proteome</keyword>
<evidence type="ECO:0000256" key="1">
    <source>
        <dbReference type="ARBA" id="ARBA00004123"/>
    </source>
</evidence>
<keyword evidence="5" id="KW-0862">Zinc</keyword>
<evidence type="ECO:0000256" key="6">
    <source>
        <dbReference type="ARBA" id="ARBA00023242"/>
    </source>
</evidence>
<keyword evidence="6" id="KW-0539">Nucleus</keyword>
<feature type="region of interest" description="Disordered" evidence="9">
    <location>
        <begin position="193"/>
        <end position="249"/>
    </location>
</feature>
<reference evidence="11 12" key="1">
    <citation type="submission" date="2023-08" db="EMBL/GenBank/DDBJ databases">
        <title>A Necator americanus chromosomal reference genome.</title>
        <authorList>
            <person name="Ilik V."/>
            <person name="Petrzelkova K.J."/>
            <person name="Pardy F."/>
            <person name="Fuh T."/>
            <person name="Niatou-Singa F.S."/>
            <person name="Gouil Q."/>
            <person name="Baker L."/>
            <person name="Ritchie M.E."/>
            <person name="Jex A.R."/>
            <person name="Gazzola D."/>
            <person name="Li H."/>
            <person name="Toshio Fujiwara R."/>
            <person name="Zhan B."/>
            <person name="Aroian R.V."/>
            <person name="Pafco B."/>
            <person name="Schwarz E.M."/>
        </authorList>
    </citation>
    <scope>NUCLEOTIDE SEQUENCE [LARGE SCALE GENOMIC DNA]</scope>
    <source>
        <strain evidence="11 12">Aroian</strain>
        <tissue evidence="11">Whole animal</tissue>
    </source>
</reference>
<dbReference type="SUPFAM" id="SSF57667">
    <property type="entry name" value="beta-beta-alpha zinc fingers"/>
    <property type="match status" value="1"/>
</dbReference>
<evidence type="ECO:0000256" key="3">
    <source>
        <dbReference type="ARBA" id="ARBA00022737"/>
    </source>
</evidence>
<dbReference type="PANTHER" id="PTHR24394">
    <property type="entry name" value="ZINC FINGER PROTEIN"/>
    <property type="match status" value="1"/>
</dbReference>
<feature type="domain" description="C2H2-type" evidence="10">
    <location>
        <begin position="343"/>
        <end position="370"/>
    </location>
</feature>
<evidence type="ECO:0000313" key="12">
    <source>
        <dbReference type="Proteomes" id="UP001303046"/>
    </source>
</evidence>
<gene>
    <name evidence="11" type="primary">Necator_chrI.g3265</name>
    <name evidence="11" type="ORF">RB195_007136</name>
</gene>
<dbReference type="InterPro" id="IPR013087">
    <property type="entry name" value="Znf_C2H2_type"/>
</dbReference>
<dbReference type="Gene3D" id="3.30.160.60">
    <property type="entry name" value="Classic Zinc Finger"/>
    <property type="match status" value="2"/>
</dbReference>
<dbReference type="SMART" id="SM00355">
    <property type="entry name" value="ZnF_C2H2"/>
    <property type="match status" value="4"/>
</dbReference>
<evidence type="ECO:0000256" key="9">
    <source>
        <dbReference type="SAM" id="MobiDB-lite"/>
    </source>
</evidence>
<sequence>MCKTNDSKLYNIPSVLIGNRLYSLNVILCRITKESWRIQVAADANPSILFFGEYETFEEEWIKVLEQLSCSITDHSLIPLRVDLDSDNVVLIYNFNGIVLRLPLRRPSDQELNLHLLTIIASEKAAHTEEKKKREDLEQKLKSLETELASVKQRATWQEKEMDLLKLLLKSPAVPSLVPDKSLHCVSCSCSSSRLSRSSNITGLDPDEEGDVSDQDNDDAASNSSCRKELKHETPSNTSSSMVPEPGTQQPQNLLLGIAQYILCQLCPEQAPDLKVMEDHFLRTHVNKEKRNCEACPSEDQPDLIQHMRRHTNRIYACEYCGKRGRRNYLKAHVRTHTGEKPFSCETCGRSFADGSTLRRHRLVHSGMNEESNRVLALLEEIQETQLLIIEKLGKPNEAFTAEMTRLNRLISDVEHYLPILKTLASDIPLYKCYRAFSRALF</sequence>
<evidence type="ECO:0000256" key="5">
    <source>
        <dbReference type="ARBA" id="ARBA00022833"/>
    </source>
</evidence>
<dbReference type="Proteomes" id="UP001303046">
    <property type="component" value="Unassembled WGS sequence"/>
</dbReference>
<organism evidence="11 12">
    <name type="scientific">Necator americanus</name>
    <name type="common">Human hookworm</name>
    <dbReference type="NCBI Taxonomy" id="51031"/>
    <lineage>
        <taxon>Eukaryota</taxon>
        <taxon>Metazoa</taxon>
        <taxon>Ecdysozoa</taxon>
        <taxon>Nematoda</taxon>
        <taxon>Chromadorea</taxon>
        <taxon>Rhabditida</taxon>
        <taxon>Rhabditina</taxon>
        <taxon>Rhabditomorpha</taxon>
        <taxon>Strongyloidea</taxon>
        <taxon>Ancylostomatidae</taxon>
        <taxon>Bunostominae</taxon>
        <taxon>Necator</taxon>
    </lineage>
</organism>
<name>A0ABR1BYP3_NECAM</name>
<keyword evidence="4 7" id="KW-0863">Zinc-finger</keyword>
<evidence type="ECO:0000256" key="4">
    <source>
        <dbReference type="ARBA" id="ARBA00022771"/>
    </source>
</evidence>
<evidence type="ECO:0000256" key="8">
    <source>
        <dbReference type="SAM" id="Coils"/>
    </source>
</evidence>
<accession>A0ABR1BYP3</accession>
<feature type="compositionally biased region" description="Polar residues" evidence="9">
    <location>
        <begin position="235"/>
        <end position="249"/>
    </location>
</feature>
<feature type="compositionally biased region" description="Acidic residues" evidence="9">
    <location>
        <begin position="205"/>
        <end position="219"/>
    </location>
</feature>
<feature type="domain" description="C2H2-type" evidence="10">
    <location>
        <begin position="316"/>
        <end position="342"/>
    </location>
</feature>
<dbReference type="Pfam" id="PF00096">
    <property type="entry name" value="zf-C2H2"/>
    <property type="match status" value="2"/>
</dbReference>
<feature type="coiled-coil region" evidence="8">
    <location>
        <begin position="120"/>
        <end position="161"/>
    </location>
</feature>